<accession>R7QPY4</accession>
<name>R7QPY4_CHOCR</name>
<gene>
    <name evidence="1" type="ORF">CHC_T00000327001</name>
</gene>
<proteinExistence type="predicted"/>
<dbReference type="KEGG" id="ccp:CHC_T00000327001"/>
<dbReference type="EMBL" id="HG002049">
    <property type="protein sequence ID" value="CDF39521.1"/>
    <property type="molecule type" value="Genomic_DNA"/>
</dbReference>
<dbReference type="GeneID" id="17327150"/>
<reference evidence="2" key="1">
    <citation type="journal article" date="2013" name="Proc. Natl. Acad. Sci. U.S.A.">
        <title>Genome structure and metabolic features in the red seaweed Chondrus crispus shed light on evolution of the Archaeplastida.</title>
        <authorList>
            <person name="Collen J."/>
            <person name="Porcel B."/>
            <person name="Carre W."/>
            <person name="Ball S.G."/>
            <person name="Chaparro C."/>
            <person name="Tonon T."/>
            <person name="Barbeyron T."/>
            <person name="Michel G."/>
            <person name="Noel B."/>
            <person name="Valentin K."/>
            <person name="Elias M."/>
            <person name="Artiguenave F."/>
            <person name="Arun A."/>
            <person name="Aury J.M."/>
            <person name="Barbosa-Neto J.F."/>
            <person name="Bothwell J.H."/>
            <person name="Bouget F.Y."/>
            <person name="Brillet L."/>
            <person name="Cabello-Hurtado F."/>
            <person name="Capella-Gutierrez S."/>
            <person name="Charrier B."/>
            <person name="Cladiere L."/>
            <person name="Cock J.M."/>
            <person name="Coelho S.M."/>
            <person name="Colleoni C."/>
            <person name="Czjzek M."/>
            <person name="Da Silva C."/>
            <person name="Delage L."/>
            <person name="Denoeud F."/>
            <person name="Deschamps P."/>
            <person name="Dittami S.M."/>
            <person name="Gabaldon T."/>
            <person name="Gachon C.M."/>
            <person name="Groisillier A."/>
            <person name="Herve C."/>
            <person name="Jabbari K."/>
            <person name="Katinka M."/>
            <person name="Kloareg B."/>
            <person name="Kowalczyk N."/>
            <person name="Labadie K."/>
            <person name="Leblanc C."/>
            <person name="Lopez P.J."/>
            <person name="McLachlan D.H."/>
            <person name="Meslet-Cladiere L."/>
            <person name="Moustafa A."/>
            <person name="Nehr Z."/>
            <person name="Nyvall Collen P."/>
            <person name="Panaud O."/>
            <person name="Partensky F."/>
            <person name="Poulain J."/>
            <person name="Rensing S.A."/>
            <person name="Rousvoal S."/>
            <person name="Samson G."/>
            <person name="Symeonidi A."/>
            <person name="Weissenbach J."/>
            <person name="Zambounis A."/>
            <person name="Wincker P."/>
            <person name="Boyen C."/>
        </authorList>
    </citation>
    <scope>NUCLEOTIDE SEQUENCE [LARGE SCALE GENOMIC DNA]</scope>
    <source>
        <strain evidence="2">cv. Stackhouse</strain>
    </source>
</reference>
<dbReference type="AlphaFoldDB" id="R7QPY4"/>
<keyword evidence="2" id="KW-1185">Reference proteome</keyword>
<protein>
    <submittedName>
        <fullName evidence="1">Uncharacterized protein</fullName>
    </submittedName>
</protein>
<dbReference type="Gramene" id="CDF39521">
    <property type="protein sequence ID" value="CDF39521"/>
    <property type="gene ID" value="CHC_T00000327001"/>
</dbReference>
<evidence type="ECO:0000313" key="2">
    <source>
        <dbReference type="Proteomes" id="UP000012073"/>
    </source>
</evidence>
<dbReference type="Proteomes" id="UP000012073">
    <property type="component" value="Unassembled WGS sequence"/>
</dbReference>
<dbReference type="RefSeq" id="XP_005719432.1">
    <property type="nucleotide sequence ID" value="XM_005719375.1"/>
</dbReference>
<organism evidence="1 2">
    <name type="scientific">Chondrus crispus</name>
    <name type="common">Carrageen Irish moss</name>
    <name type="synonym">Polymorpha crispa</name>
    <dbReference type="NCBI Taxonomy" id="2769"/>
    <lineage>
        <taxon>Eukaryota</taxon>
        <taxon>Rhodophyta</taxon>
        <taxon>Florideophyceae</taxon>
        <taxon>Rhodymeniophycidae</taxon>
        <taxon>Gigartinales</taxon>
        <taxon>Gigartinaceae</taxon>
        <taxon>Chondrus</taxon>
    </lineage>
</organism>
<evidence type="ECO:0000313" key="1">
    <source>
        <dbReference type="EMBL" id="CDF39521.1"/>
    </source>
</evidence>
<sequence length="78" mass="8993">MVVSQEPYTVRTALKKQRVLIFFPVWLVKSGVRWYVRTASQGANVLFSTFEGQTQERHAYGMCVYHIAHPGTETFLKT</sequence>